<dbReference type="PANTHER" id="PTHR22801">
    <property type="entry name" value="LITHOSTATHINE"/>
    <property type="match status" value="1"/>
</dbReference>
<feature type="signal peptide" evidence="1">
    <location>
        <begin position="1"/>
        <end position="21"/>
    </location>
</feature>
<keyword evidence="3" id="KW-0675">Receptor</keyword>
<dbReference type="Gene3D" id="3.10.100.10">
    <property type="entry name" value="Mannose-Binding Protein A, subunit A"/>
    <property type="match status" value="1"/>
</dbReference>
<dbReference type="Pfam" id="PF00059">
    <property type="entry name" value="Lectin_C"/>
    <property type="match status" value="1"/>
</dbReference>
<sequence>MNFHKVIALVLVTYVLAGVNGVKPGEKDKRMLDEENSKSSRIVREDPKWMKLCDCAKPAMRKMHDVIAEYTGSTKGSLKRRREQKPPALDEVIAKIKEIAHDCTKQQRCRCPKGFIKRKSDHQCLKISNKAVSCQEAVEACSADGNARLAVAKDDDKLTALADYIKEIDPTDNSFYWIGLSYNRTEEGRAKWTWEDGSAASYEITKDLKTSVKKTLDLTILHPGDVPTAIERVAISKNYKGSHWKPETCSEQGRKVKHKYICEFLMFKVQIKAVSTKTKSPVPHKSAAKVSGKVKNY</sequence>
<gene>
    <name evidence="3" type="primary">CD94-1</name>
</gene>
<reference evidence="3" key="1">
    <citation type="journal article" date="2003" name="Proc. Natl. Acad. Sci. U.S.A.">
        <title>Urochordates and the origin of natural killer cells: identification of a CD94/NKR-P1-related receptor in blood cells of Botryllus.</title>
        <authorList>
            <person name="Khalturin K."/>
            <person name="Becker M."/>
            <person name="Rinkevich B."/>
            <person name="Bosch T.C.G."/>
        </authorList>
    </citation>
    <scope>NUCLEOTIDE SEQUENCE</scope>
</reference>
<dbReference type="PANTHER" id="PTHR22801:SF63">
    <property type="entry name" value="C-TYPE LECTIN DOMAIN-CONTAINING PROTEIN"/>
    <property type="match status" value="1"/>
</dbReference>
<feature type="chain" id="PRO_5004303836" evidence="1">
    <location>
        <begin position="22"/>
        <end position="297"/>
    </location>
</feature>
<dbReference type="InterPro" id="IPR050801">
    <property type="entry name" value="Ca-Dep_Lectins_ImmuneDev"/>
</dbReference>
<evidence type="ECO:0000256" key="1">
    <source>
        <dbReference type="SAM" id="SignalP"/>
    </source>
</evidence>
<evidence type="ECO:0000313" key="3">
    <source>
        <dbReference type="EMBL" id="AAO19649.1"/>
    </source>
</evidence>
<dbReference type="PROSITE" id="PS50041">
    <property type="entry name" value="C_TYPE_LECTIN_2"/>
    <property type="match status" value="1"/>
</dbReference>
<dbReference type="InterPro" id="IPR016186">
    <property type="entry name" value="C-type_lectin-like/link_sf"/>
</dbReference>
<accession>Q869B4</accession>
<dbReference type="InterPro" id="IPR016187">
    <property type="entry name" value="CTDL_fold"/>
</dbReference>
<organism evidence="3">
    <name type="scientific">Botryllus schlosseri</name>
    <name type="common">Golden star tunicate</name>
    <name type="synonym">Alcyonium schlosseri</name>
    <dbReference type="NCBI Taxonomy" id="30301"/>
    <lineage>
        <taxon>Eukaryota</taxon>
        <taxon>Metazoa</taxon>
        <taxon>Chordata</taxon>
        <taxon>Tunicata</taxon>
        <taxon>Ascidiacea</taxon>
        <taxon>Stolidobranchia</taxon>
        <taxon>Styelidae</taxon>
        <taxon>Botryllus</taxon>
    </lineage>
</organism>
<dbReference type="AlphaFoldDB" id="Q869B4"/>
<dbReference type="SUPFAM" id="SSF56436">
    <property type="entry name" value="C-type lectin-like"/>
    <property type="match status" value="1"/>
</dbReference>
<protein>
    <submittedName>
        <fullName evidence="3">CD94-1/NKR-P1-related receptor</fullName>
    </submittedName>
</protein>
<dbReference type="SMART" id="SM00034">
    <property type="entry name" value="CLECT"/>
    <property type="match status" value="1"/>
</dbReference>
<keyword evidence="1" id="KW-0732">Signal</keyword>
<dbReference type="CDD" id="cd00037">
    <property type="entry name" value="CLECT"/>
    <property type="match status" value="1"/>
</dbReference>
<dbReference type="EMBL" id="AY159280">
    <property type="protein sequence ID" value="AAO19649.1"/>
    <property type="molecule type" value="mRNA"/>
</dbReference>
<dbReference type="InterPro" id="IPR001304">
    <property type="entry name" value="C-type_lectin-like"/>
</dbReference>
<proteinExistence type="evidence at transcript level"/>
<evidence type="ECO:0000259" key="2">
    <source>
        <dbReference type="PROSITE" id="PS50041"/>
    </source>
</evidence>
<name>Q869B4_BOTSH</name>
<feature type="domain" description="C-type lectin" evidence="2">
    <location>
        <begin position="120"/>
        <end position="252"/>
    </location>
</feature>